<name>A0A545U8M5_9GAMM</name>
<proteinExistence type="predicted"/>
<evidence type="ECO:0000313" key="3">
    <source>
        <dbReference type="Proteomes" id="UP000319732"/>
    </source>
</evidence>
<dbReference type="PANTHER" id="PTHR43510:SF1">
    <property type="entry name" value="AMINOTRANSFERASE FUNCTION, HYPOTHETICAL (EUROFUNG)"/>
    <property type="match status" value="1"/>
</dbReference>
<dbReference type="EC" id="4.2.1.145" evidence="2"/>
<sequence>MEYETRGRLASYEPALLENWYRYNYFNNEIDISGSGVEEYTFGEVKEIAGFSFRELDPLQIRDCETVGGFVIRKQLADLFGTGSSERVMVTNGSNEALQLVVRSILAAGDEVVTQAPCYHCHDKIALSMGCTVTKWQFSSPESFDLDLHDLRRLVTKKTKAVILNFPHNPTGVSITQQMLDDIVDIVRENAAFLIWDAAFQGLTYDTQPLRDPVNDYDKVVSVGTFSKVYGAPGLRFGWIIAAPEILAGCVRQKDYGNLFVAPIIEFVAEKMLAKIDDFSQPRLLQAGDNREIVDTWIRKNKRLDWRLPDGGVCGLMTLPPGIDDTDFCKSLLAEYGVLLVPGSCFDRPGCVRLGFGGNTAELKEGLCRLGRFIR</sequence>
<comment type="caution">
    <text evidence="2">The sequence shown here is derived from an EMBL/GenBank/DDBJ whole genome shotgun (WGS) entry which is preliminary data.</text>
</comment>
<reference evidence="2 3" key="1">
    <citation type="submission" date="2019-06" db="EMBL/GenBank/DDBJ databases">
        <title>Whole genome sequence for Cellvibrionaceae sp. R142.</title>
        <authorList>
            <person name="Wang G."/>
        </authorList>
    </citation>
    <scope>NUCLEOTIDE SEQUENCE [LARGE SCALE GENOMIC DNA]</scope>
    <source>
        <strain evidence="2 3">R142</strain>
    </source>
</reference>
<dbReference type="InterPro" id="IPR004839">
    <property type="entry name" value="Aminotransferase_I/II_large"/>
</dbReference>
<dbReference type="InterPro" id="IPR015422">
    <property type="entry name" value="PyrdxlP-dep_Trfase_small"/>
</dbReference>
<feature type="domain" description="Aminotransferase class I/classII large" evidence="1">
    <location>
        <begin position="73"/>
        <end position="369"/>
    </location>
</feature>
<keyword evidence="3" id="KW-1185">Reference proteome</keyword>
<dbReference type="GO" id="GO:0016829">
    <property type="term" value="F:lyase activity"/>
    <property type="evidence" value="ECO:0007669"/>
    <property type="project" value="UniProtKB-KW"/>
</dbReference>
<evidence type="ECO:0000313" key="2">
    <source>
        <dbReference type="EMBL" id="TQV85753.1"/>
    </source>
</evidence>
<dbReference type="GO" id="GO:0030170">
    <property type="term" value="F:pyridoxal phosphate binding"/>
    <property type="evidence" value="ECO:0007669"/>
    <property type="project" value="InterPro"/>
</dbReference>
<dbReference type="Proteomes" id="UP000319732">
    <property type="component" value="Unassembled WGS sequence"/>
</dbReference>
<accession>A0A545U8M5</accession>
<dbReference type="RefSeq" id="WP_142902604.1">
    <property type="nucleotide sequence ID" value="NZ_ML660087.1"/>
</dbReference>
<dbReference type="Gene3D" id="3.90.1150.10">
    <property type="entry name" value="Aspartate Aminotransferase, domain 1"/>
    <property type="match status" value="1"/>
</dbReference>
<dbReference type="OrthoDB" id="9804020at2"/>
<dbReference type="Gene3D" id="3.40.640.10">
    <property type="entry name" value="Type I PLP-dependent aspartate aminotransferase-like (Major domain)"/>
    <property type="match status" value="1"/>
</dbReference>
<dbReference type="Pfam" id="PF00155">
    <property type="entry name" value="Aminotran_1_2"/>
    <property type="match status" value="1"/>
</dbReference>
<dbReference type="InterPro" id="IPR015424">
    <property type="entry name" value="PyrdxlP-dep_Trfase"/>
</dbReference>
<dbReference type="CDD" id="cd00609">
    <property type="entry name" value="AAT_like"/>
    <property type="match status" value="1"/>
</dbReference>
<dbReference type="InterPro" id="IPR023965">
    <property type="entry name" value="Capreomycidine_synthase"/>
</dbReference>
<evidence type="ECO:0000259" key="1">
    <source>
        <dbReference type="Pfam" id="PF00155"/>
    </source>
</evidence>
<organism evidence="2 3">
    <name type="scientific">Exilibacterium tricleocarpae</name>
    <dbReference type="NCBI Taxonomy" id="2591008"/>
    <lineage>
        <taxon>Bacteria</taxon>
        <taxon>Pseudomonadati</taxon>
        <taxon>Pseudomonadota</taxon>
        <taxon>Gammaproteobacteria</taxon>
        <taxon>Cellvibrionales</taxon>
        <taxon>Cellvibrionaceae</taxon>
        <taxon>Exilibacterium</taxon>
    </lineage>
</organism>
<dbReference type="InterPro" id="IPR015421">
    <property type="entry name" value="PyrdxlP-dep_Trfase_major"/>
</dbReference>
<dbReference type="NCBIfam" id="TIGR03947">
    <property type="entry name" value="viomycin_VioD"/>
    <property type="match status" value="1"/>
</dbReference>
<dbReference type="AlphaFoldDB" id="A0A545U8M5"/>
<gene>
    <name evidence="2" type="primary">vioD</name>
    <name evidence="2" type="ORF">FKG94_02610</name>
</gene>
<dbReference type="EMBL" id="VHSG01000003">
    <property type="protein sequence ID" value="TQV85753.1"/>
    <property type="molecule type" value="Genomic_DNA"/>
</dbReference>
<keyword evidence="2" id="KW-0456">Lyase</keyword>
<dbReference type="PANTHER" id="PTHR43510">
    <property type="entry name" value="AMINOTRANSFERASE FUNCTION, HYPOTHETICAL (EUROFUNG)"/>
    <property type="match status" value="1"/>
</dbReference>
<protein>
    <submittedName>
        <fullName evidence="2">Capreomycidine synthase</fullName>
        <ecNumber evidence="2">4.2.1.145</ecNumber>
    </submittedName>
</protein>
<dbReference type="SUPFAM" id="SSF53383">
    <property type="entry name" value="PLP-dependent transferases"/>
    <property type="match status" value="1"/>
</dbReference>